<reference evidence="9" key="1">
    <citation type="submission" date="2020-09" db="EMBL/GenBank/DDBJ databases">
        <title>A novel bacterium of genus Hazenella, isolated from South China Sea.</title>
        <authorList>
            <person name="Huang H."/>
            <person name="Mo K."/>
            <person name="Hu Y."/>
        </authorList>
    </citation>
    <scope>NUCLEOTIDE SEQUENCE</scope>
    <source>
        <strain evidence="9">IB182357</strain>
    </source>
</reference>
<keyword evidence="6 8" id="KW-1133">Transmembrane helix</keyword>
<keyword evidence="3" id="KW-0813">Transport</keyword>
<dbReference type="EMBL" id="JACXAH010000006">
    <property type="protein sequence ID" value="MBD1371908.1"/>
    <property type="molecule type" value="Genomic_DNA"/>
</dbReference>
<keyword evidence="5 8" id="KW-0812">Transmembrane</keyword>
<comment type="subcellular location">
    <subcellularLocation>
        <location evidence="1 8">Cell membrane</location>
        <topology evidence="1 8">Multi-pass membrane protein</topology>
    </subcellularLocation>
</comment>
<dbReference type="GO" id="GO:0005886">
    <property type="term" value="C:plasma membrane"/>
    <property type="evidence" value="ECO:0007669"/>
    <property type="project" value="UniProtKB-SubCell"/>
</dbReference>
<name>A0A926RTN2_9BACL</name>
<keyword evidence="4 8" id="KW-1003">Cell membrane</keyword>
<evidence type="ECO:0000256" key="5">
    <source>
        <dbReference type="ARBA" id="ARBA00022692"/>
    </source>
</evidence>
<evidence type="ECO:0000256" key="2">
    <source>
        <dbReference type="ARBA" id="ARBA00009142"/>
    </source>
</evidence>
<feature type="transmembrane region" description="Helical" evidence="8">
    <location>
        <begin position="73"/>
        <end position="92"/>
    </location>
</feature>
<comment type="similarity">
    <text evidence="2 8">Belongs to the 4-toluene sulfonate uptake permease (TSUP) (TC 2.A.102) family.</text>
</comment>
<gene>
    <name evidence="9" type="ORF">IC620_05985</name>
</gene>
<feature type="transmembrane region" description="Helical" evidence="8">
    <location>
        <begin position="98"/>
        <end position="120"/>
    </location>
</feature>
<dbReference type="Pfam" id="PF01925">
    <property type="entry name" value="TauE"/>
    <property type="match status" value="1"/>
</dbReference>
<feature type="transmembrane region" description="Helical" evidence="8">
    <location>
        <begin position="132"/>
        <end position="151"/>
    </location>
</feature>
<dbReference type="PANTHER" id="PTHR30269">
    <property type="entry name" value="TRANSMEMBRANE PROTEIN YFCA"/>
    <property type="match status" value="1"/>
</dbReference>
<organism evidence="9 10">
    <name type="scientific">Polycladospora coralii</name>
    <dbReference type="NCBI Taxonomy" id="2771432"/>
    <lineage>
        <taxon>Bacteria</taxon>
        <taxon>Bacillati</taxon>
        <taxon>Bacillota</taxon>
        <taxon>Bacilli</taxon>
        <taxon>Bacillales</taxon>
        <taxon>Thermoactinomycetaceae</taxon>
        <taxon>Polycladospora</taxon>
    </lineage>
</organism>
<protein>
    <recommendedName>
        <fullName evidence="8">Probable membrane transporter protein</fullName>
    </recommendedName>
</protein>
<evidence type="ECO:0000313" key="10">
    <source>
        <dbReference type="Proteomes" id="UP000661691"/>
    </source>
</evidence>
<accession>A0A926RTN2</accession>
<dbReference type="PANTHER" id="PTHR30269:SF0">
    <property type="entry name" value="MEMBRANE TRANSPORTER PROTEIN YFCA-RELATED"/>
    <property type="match status" value="1"/>
</dbReference>
<comment type="caution">
    <text evidence="9">The sequence shown here is derived from an EMBL/GenBank/DDBJ whole genome shotgun (WGS) entry which is preliminary data.</text>
</comment>
<evidence type="ECO:0000256" key="8">
    <source>
        <dbReference type="RuleBase" id="RU363041"/>
    </source>
</evidence>
<evidence type="ECO:0000256" key="7">
    <source>
        <dbReference type="ARBA" id="ARBA00023136"/>
    </source>
</evidence>
<keyword evidence="7 8" id="KW-0472">Membrane</keyword>
<evidence type="ECO:0000256" key="1">
    <source>
        <dbReference type="ARBA" id="ARBA00004651"/>
    </source>
</evidence>
<dbReference type="InterPro" id="IPR002781">
    <property type="entry name" value="TM_pro_TauE-like"/>
</dbReference>
<evidence type="ECO:0000256" key="3">
    <source>
        <dbReference type="ARBA" id="ARBA00022448"/>
    </source>
</evidence>
<evidence type="ECO:0000256" key="4">
    <source>
        <dbReference type="ARBA" id="ARBA00022475"/>
    </source>
</evidence>
<evidence type="ECO:0000313" key="9">
    <source>
        <dbReference type="EMBL" id="MBD1371908.1"/>
    </source>
</evidence>
<dbReference type="AlphaFoldDB" id="A0A926RTN2"/>
<evidence type="ECO:0000256" key="6">
    <source>
        <dbReference type="ARBA" id="ARBA00022989"/>
    </source>
</evidence>
<dbReference type="InterPro" id="IPR052017">
    <property type="entry name" value="TSUP"/>
</dbReference>
<feature type="transmembrane region" description="Helical" evidence="8">
    <location>
        <begin position="40"/>
        <end position="61"/>
    </location>
</feature>
<sequence>MYEQMMLLFICGLGGAFLGTLVGGSGLITIPVMMFFGIPVQAGVAANKFSSGLAAFSNVFTLLRNKTLTIREIAIFFVLACCGGGIGALITSRLSEQMMNVVAIVLLTLAFVLSISKIEMKQVNQKQSSSTFTYIILVAVGAYDGGFLRYFTFLEARNFVHEGGTIHACLNFWKLSRGIYYLHPNGIFSLGVSHTTRYRFIDRSTDCHETAATHFGCDDEKSDGSGDLFTPHTSFDQNILIYIL</sequence>
<keyword evidence="10" id="KW-1185">Reference proteome</keyword>
<proteinExistence type="inferred from homology"/>
<dbReference type="Proteomes" id="UP000661691">
    <property type="component" value="Unassembled WGS sequence"/>
</dbReference>